<evidence type="ECO:0000313" key="11">
    <source>
        <dbReference type="EMBL" id="WPK11947.1"/>
    </source>
</evidence>
<comment type="subcellular location">
    <subcellularLocation>
        <location evidence="2">Cell membrane</location>
        <topology evidence="2">Single-pass membrane protein</topology>
    </subcellularLocation>
</comment>
<keyword evidence="11" id="KW-0282">Flagellum</keyword>
<sequence length="142" mass="15885">MKSNKLLMIMIIILVAIILVGAILFVVYMNANKDSVEKGPTIDEIVEASIDVPEIRTNLKDKHVVIMQMKLTTDSKEAAAELEKRLFQVNNIAIQELSDMELKDLEGSQGKEAFGNILKTKVNELMQDGEVTKVYLTAYISQ</sequence>
<evidence type="ECO:0000256" key="3">
    <source>
        <dbReference type="ARBA" id="ARBA00008281"/>
    </source>
</evidence>
<reference evidence="11 12" key="1">
    <citation type="submission" date="2023-09" db="EMBL/GenBank/DDBJ databases">
        <authorList>
            <person name="Page C.A."/>
            <person name="Perez-Diaz I.M."/>
        </authorList>
    </citation>
    <scope>NUCLEOTIDE SEQUENCE [LARGE SCALE GENOMIC DNA]</scope>
    <source>
        <strain evidence="11 12">Ll15</strain>
    </source>
</reference>
<evidence type="ECO:0000256" key="7">
    <source>
        <dbReference type="ARBA" id="ARBA00022779"/>
    </source>
</evidence>
<evidence type="ECO:0000256" key="10">
    <source>
        <dbReference type="RuleBase" id="RU364125"/>
    </source>
</evidence>
<gene>
    <name evidence="11" type="primary">fliL</name>
    <name evidence="11" type="ORF">R6U77_18950</name>
</gene>
<comment type="function">
    <text evidence="1 10">Controls the rotational direction of flagella during chemotaxis.</text>
</comment>
<evidence type="ECO:0000256" key="2">
    <source>
        <dbReference type="ARBA" id="ARBA00004162"/>
    </source>
</evidence>
<feature type="transmembrane region" description="Helical" evidence="10">
    <location>
        <begin position="6"/>
        <end position="28"/>
    </location>
</feature>
<dbReference type="Proteomes" id="UP001322664">
    <property type="component" value="Chromosome"/>
</dbReference>
<dbReference type="NCBIfam" id="NF005826">
    <property type="entry name" value="PRK07718.1"/>
    <property type="match status" value="1"/>
</dbReference>
<keyword evidence="11" id="KW-0969">Cilium</keyword>
<keyword evidence="4 10" id="KW-1003">Cell membrane</keyword>
<evidence type="ECO:0000256" key="1">
    <source>
        <dbReference type="ARBA" id="ARBA00002254"/>
    </source>
</evidence>
<proteinExistence type="inferred from homology"/>
<dbReference type="InterPro" id="IPR005503">
    <property type="entry name" value="FliL"/>
</dbReference>
<keyword evidence="5 10" id="KW-0145">Chemotaxis</keyword>
<comment type="similarity">
    <text evidence="3 10">Belongs to the FliL family.</text>
</comment>
<keyword evidence="8 10" id="KW-1133">Transmembrane helix</keyword>
<dbReference type="RefSeq" id="WP_293921329.1">
    <property type="nucleotide sequence ID" value="NZ_CP137624.1"/>
</dbReference>
<evidence type="ECO:0000256" key="6">
    <source>
        <dbReference type="ARBA" id="ARBA00022692"/>
    </source>
</evidence>
<dbReference type="PANTHER" id="PTHR35091">
    <property type="entry name" value="FLAGELLAR PROTEIN FLIL"/>
    <property type="match status" value="1"/>
</dbReference>
<evidence type="ECO:0000256" key="4">
    <source>
        <dbReference type="ARBA" id="ARBA00022475"/>
    </source>
</evidence>
<dbReference type="EMBL" id="CP137624">
    <property type="protein sequence ID" value="WPK11947.1"/>
    <property type="molecule type" value="Genomic_DNA"/>
</dbReference>
<organism evidence="11 12">
    <name type="scientific">Lysinibacillus louembei</name>
    <dbReference type="NCBI Taxonomy" id="1470088"/>
    <lineage>
        <taxon>Bacteria</taxon>
        <taxon>Bacillati</taxon>
        <taxon>Bacillota</taxon>
        <taxon>Bacilli</taxon>
        <taxon>Bacillales</taxon>
        <taxon>Bacillaceae</taxon>
        <taxon>Lysinibacillus</taxon>
    </lineage>
</organism>
<dbReference type="Pfam" id="PF03748">
    <property type="entry name" value="FliL"/>
    <property type="match status" value="1"/>
</dbReference>
<evidence type="ECO:0000256" key="9">
    <source>
        <dbReference type="ARBA" id="ARBA00023136"/>
    </source>
</evidence>
<keyword evidence="7 10" id="KW-0283">Flagellar rotation</keyword>
<keyword evidence="9 10" id="KW-0472">Membrane</keyword>
<evidence type="ECO:0000313" key="12">
    <source>
        <dbReference type="Proteomes" id="UP001322664"/>
    </source>
</evidence>
<dbReference type="PANTHER" id="PTHR35091:SF2">
    <property type="entry name" value="FLAGELLAR PROTEIN FLIL"/>
    <property type="match status" value="1"/>
</dbReference>
<evidence type="ECO:0000256" key="8">
    <source>
        <dbReference type="ARBA" id="ARBA00022989"/>
    </source>
</evidence>
<keyword evidence="12" id="KW-1185">Reference proteome</keyword>
<keyword evidence="6 10" id="KW-0812">Transmembrane</keyword>
<name>A0ABZ0RXF7_9BACI</name>
<evidence type="ECO:0000256" key="5">
    <source>
        <dbReference type="ARBA" id="ARBA00022500"/>
    </source>
</evidence>
<accession>A0ABZ0RXF7</accession>
<keyword evidence="11" id="KW-0966">Cell projection</keyword>
<protein>
    <recommendedName>
        <fullName evidence="10">Flagellar protein FliL</fullName>
    </recommendedName>
</protein>